<evidence type="ECO:0000313" key="1">
    <source>
        <dbReference type="EMBL" id="SPE18007.1"/>
    </source>
</evidence>
<dbReference type="AlphaFoldDB" id="A0A2N9L3V1"/>
<proteinExistence type="predicted"/>
<accession>A0A2N9L3V1</accession>
<protein>
    <submittedName>
        <fullName evidence="1">Uncharacterized protein</fullName>
    </submittedName>
</protein>
<reference evidence="2" key="1">
    <citation type="submission" date="2018-02" db="EMBL/GenBank/DDBJ databases">
        <authorList>
            <person name="Hausmann B."/>
        </authorList>
    </citation>
    <scope>NUCLEOTIDE SEQUENCE [LARGE SCALE GENOMIC DNA]</scope>
    <source>
        <strain evidence="2">Peat soil MAG SbA5</strain>
    </source>
</reference>
<evidence type="ECO:0000313" key="2">
    <source>
        <dbReference type="Proteomes" id="UP000239735"/>
    </source>
</evidence>
<organism evidence="1 2">
    <name type="scientific">Candidatus Sulfuritelmatomonas gaucii</name>
    <dbReference type="NCBI Taxonomy" id="2043161"/>
    <lineage>
        <taxon>Bacteria</taxon>
        <taxon>Pseudomonadati</taxon>
        <taxon>Acidobacteriota</taxon>
        <taxon>Terriglobia</taxon>
        <taxon>Terriglobales</taxon>
        <taxon>Acidobacteriaceae</taxon>
        <taxon>Candidatus Sulfuritelmatomonas</taxon>
    </lineage>
</organism>
<dbReference type="Proteomes" id="UP000239735">
    <property type="component" value="Unassembled WGS sequence"/>
</dbReference>
<sequence length="27" mass="3006">MLSRMESILTARYADTSLAKNTGYIIS</sequence>
<dbReference type="EMBL" id="OKRB01000025">
    <property type="protein sequence ID" value="SPE18007.1"/>
    <property type="molecule type" value="Genomic_DNA"/>
</dbReference>
<gene>
    <name evidence="1" type="ORF">SBA5_1200001</name>
</gene>
<name>A0A2N9L3V1_9BACT</name>